<reference evidence="3" key="1">
    <citation type="journal article" date="2019" name="Int. J. Syst. Evol. Microbiol.">
        <title>The Global Catalogue of Microorganisms (GCM) 10K type strain sequencing project: providing services to taxonomists for standard genome sequencing and annotation.</title>
        <authorList>
            <consortium name="The Broad Institute Genomics Platform"/>
            <consortium name="The Broad Institute Genome Sequencing Center for Infectious Disease"/>
            <person name="Wu L."/>
            <person name="Ma J."/>
        </authorList>
    </citation>
    <scope>NUCLEOTIDE SEQUENCE [LARGE SCALE GENOMIC DNA]</scope>
    <source>
        <strain evidence="3">JCM 31486</strain>
    </source>
</reference>
<feature type="region of interest" description="Disordered" evidence="1">
    <location>
        <begin position="22"/>
        <end position="81"/>
    </location>
</feature>
<accession>A0ABW3M8J1</accession>
<proteinExistence type="predicted"/>
<evidence type="ECO:0000313" key="3">
    <source>
        <dbReference type="Proteomes" id="UP001597045"/>
    </source>
</evidence>
<keyword evidence="3" id="KW-1185">Reference proteome</keyword>
<dbReference type="Proteomes" id="UP001597045">
    <property type="component" value="Unassembled WGS sequence"/>
</dbReference>
<evidence type="ECO:0000313" key="2">
    <source>
        <dbReference type="EMBL" id="MFD1047012.1"/>
    </source>
</evidence>
<sequence>MAKIPVMQAVVEILKSEGVDTAFGCPGADRDPGQPQDLEHQVRQSRENRQHDHGSNVRARGPWDFHRERDTAPSEDWRGLA</sequence>
<organism evidence="2 3">
    <name type="scientific">Kibdelosporangium lantanae</name>
    <dbReference type="NCBI Taxonomy" id="1497396"/>
    <lineage>
        <taxon>Bacteria</taxon>
        <taxon>Bacillati</taxon>
        <taxon>Actinomycetota</taxon>
        <taxon>Actinomycetes</taxon>
        <taxon>Pseudonocardiales</taxon>
        <taxon>Pseudonocardiaceae</taxon>
        <taxon>Kibdelosporangium</taxon>
    </lineage>
</organism>
<evidence type="ECO:0008006" key="4">
    <source>
        <dbReference type="Google" id="ProtNLM"/>
    </source>
</evidence>
<evidence type="ECO:0000256" key="1">
    <source>
        <dbReference type="SAM" id="MobiDB-lite"/>
    </source>
</evidence>
<gene>
    <name evidence="2" type="ORF">ACFQ1S_16390</name>
</gene>
<feature type="compositionally biased region" description="Basic and acidic residues" evidence="1">
    <location>
        <begin position="28"/>
        <end position="81"/>
    </location>
</feature>
<dbReference type="EMBL" id="JBHTIS010000891">
    <property type="protein sequence ID" value="MFD1047012.1"/>
    <property type="molecule type" value="Genomic_DNA"/>
</dbReference>
<comment type="caution">
    <text evidence="2">The sequence shown here is derived from an EMBL/GenBank/DDBJ whole genome shotgun (WGS) entry which is preliminary data.</text>
</comment>
<protein>
    <recommendedName>
        <fullName evidence="4">Thiamine pyrophosphate enzyme N-terminal TPP-binding domain-containing protein</fullName>
    </recommendedName>
</protein>
<name>A0ABW3M8J1_9PSEU</name>